<dbReference type="InterPro" id="IPR036259">
    <property type="entry name" value="MFS_trans_sf"/>
</dbReference>
<dbReference type="Proteomes" id="UP000500791">
    <property type="component" value="Chromosome"/>
</dbReference>
<dbReference type="PRINTS" id="PR01035">
    <property type="entry name" value="TCRTETA"/>
</dbReference>
<dbReference type="PANTHER" id="PTHR43124">
    <property type="entry name" value="PURINE EFFLUX PUMP PBUE"/>
    <property type="match status" value="1"/>
</dbReference>
<feature type="transmembrane region" description="Helical" evidence="6">
    <location>
        <begin position="39"/>
        <end position="61"/>
    </location>
</feature>
<proteinExistence type="predicted"/>
<keyword evidence="2" id="KW-1003">Cell membrane</keyword>
<dbReference type="InterPro" id="IPR020846">
    <property type="entry name" value="MFS_dom"/>
</dbReference>
<dbReference type="SUPFAM" id="SSF103473">
    <property type="entry name" value="MFS general substrate transporter"/>
    <property type="match status" value="1"/>
</dbReference>
<feature type="transmembrane region" description="Helical" evidence="6">
    <location>
        <begin position="93"/>
        <end position="114"/>
    </location>
</feature>
<keyword evidence="3 6" id="KW-0812">Transmembrane</keyword>
<keyword evidence="5 6" id="KW-0472">Membrane</keyword>
<dbReference type="EMBL" id="CP049811">
    <property type="protein sequence ID" value="QIK40003.1"/>
    <property type="molecule type" value="Genomic_DNA"/>
</dbReference>
<feature type="domain" description="Major facilitator superfamily (MFS) profile" evidence="7">
    <location>
        <begin position="2"/>
        <end position="377"/>
    </location>
</feature>
<evidence type="ECO:0000259" key="7">
    <source>
        <dbReference type="PROSITE" id="PS50850"/>
    </source>
</evidence>
<protein>
    <submittedName>
        <fullName evidence="8">MFS transporter</fullName>
    </submittedName>
</protein>
<dbReference type="AlphaFoldDB" id="A0A6G7VIT0"/>
<keyword evidence="9" id="KW-1185">Reference proteome</keyword>
<feature type="transmembrane region" description="Helical" evidence="6">
    <location>
        <begin position="326"/>
        <end position="348"/>
    </location>
</feature>
<evidence type="ECO:0000256" key="5">
    <source>
        <dbReference type="ARBA" id="ARBA00023136"/>
    </source>
</evidence>
<name>A0A6G7VIT0_9RHOB</name>
<dbReference type="PANTHER" id="PTHR43124:SF10">
    <property type="entry name" value="PURINE EFFLUX PUMP PBUE"/>
    <property type="match status" value="1"/>
</dbReference>
<evidence type="ECO:0000256" key="1">
    <source>
        <dbReference type="ARBA" id="ARBA00004651"/>
    </source>
</evidence>
<gene>
    <name evidence="8" type="ORF">G8E03_04030</name>
</gene>
<keyword evidence="4 6" id="KW-1133">Transmembrane helix</keyword>
<feature type="transmembrane region" description="Helical" evidence="6">
    <location>
        <begin position="354"/>
        <end position="371"/>
    </location>
</feature>
<dbReference type="KEGG" id="mon:G8E03_04030"/>
<feature type="transmembrane region" description="Helical" evidence="6">
    <location>
        <begin position="7"/>
        <end position="27"/>
    </location>
</feature>
<feature type="transmembrane region" description="Helical" evidence="6">
    <location>
        <begin position="288"/>
        <end position="305"/>
    </location>
</feature>
<organism evidence="8 9">
    <name type="scientific">Pontivivens nitratireducens</name>
    <dbReference type="NCBI Taxonomy" id="2758038"/>
    <lineage>
        <taxon>Bacteria</taxon>
        <taxon>Pseudomonadati</taxon>
        <taxon>Pseudomonadota</taxon>
        <taxon>Alphaproteobacteria</taxon>
        <taxon>Rhodobacterales</taxon>
        <taxon>Paracoccaceae</taxon>
        <taxon>Pontivivens</taxon>
    </lineage>
</organism>
<sequence>MLVFILSLANFAIGMGVFVAIGLLLPIRQAFGLDETQSGLILTIYAVTYAIGSPVLVALTGARSRRNVLLIGLGIFALSAIMIALAPTAQVLFGARALSALGAGMVTPVTAGVAASISAPERQGKVMATVFAGLTFAQVLGVPAGTWIGYTFGWQSAFWLVAVLSIVCIAGIARFVPHDLPFEVTGLHSLGEALANWRGLLVIGFTTSFLGSIYVIYTNIAPLLESRMGYERDGITFLLILFGLGAVVGNYLGGWMADRVGPLRTLGTLCLLQIAIMPAFSFLPYADWMLAGVMILFAVAGWSFVAGQQVRVVRMSGNPPTVSLALNAAAIYLGATIGSSIGALAIGALGPDSLGLIGAGVAVIALLHLLLSHRVAHRG</sequence>
<feature type="transmembrane region" description="Helical" evidence="6">
    <location>
        <begin position="68"/>
        <end position="87"/>
    </location>
</feature>
<evidence type="ECO:0000256" key="6">
    <source>
        <dbReference type="SAM" id="Phobius"/>
    </source>
</evidence>
<evidence type="ECO:0000313" key="8">
    <source>
        <dbReference type="EMBL" id="QIK40003.1"/>
    </source>
</evidence>
<dbReference type="GO" id="GO:0005886">
    <property type="term" value="C:plasma membrane"/>
    <property type="evidence" value="ECO:0007669"/>
    <property type="project" value="UniProtKB-SubCell"/>
</dbReference>
<dbReference type="RefSeq" id="WP_166188935.1">
    <property type="nucleotide sequence ID" value="NZ_CP049811.1"/>
</dbReference>
<dbReference type="InterPro" id="IPR001958">
    <property type="entry name" value="Tet-R_TetA/multi-R_MdtG-like"/>
</dbReference>
<dbReference type="Pfam" id="PF07690">
    <property type="entry name" value="MFS_1"/>
    <property type="match status" value="1"/>
</dbReference>
<comment type="subcellular location">
    <subcellularLocation>
        <location evidence="1">Cell membrane</location>
        <topology evidence="1">Multi-pass membrane protein</topology>
    </subcellularLocation>
</comment>
<accession>A0A6G7VIT0</accession>
<feature type="transmembrane region" description="Helical" evidence="6">
    <location>
        <begin position="126"/>
        <end position="150"/>
    </location>
</feature>
<feature type="transmembrane region" description="Helical" evidence="6">
    <location>
        <begin position="237"/>
        <end position="256"/>
    </location>
</feature>
<evidence type="ECO:0000256" key="2">
    <source>
        <dbReference type="ARBA" id="ARBA00022475"/>
    </source>
</evidence>
<dbReference type="InterPro" id="IPR011701">
    <property type="entry name" value="MFS"/>
</dbReference>
<reference evidence="8 9" key="1">
    <citation type="submission" date="2020-03" db="EMBL/GenBank/DDBJ databases">
        <title>Complete genome sequence of Monaibacterium sp. ALG8 with diverse plasmids.</title>
        <authorList>
            <person name="Sun C."/>
        </authorList>
    </citation>
    <scope>NUCLEOTIDE SEQUENCE [LARGE SCALE GENOMIC DNA]</scope>
    <source>
        <strain evidence="8 9">ALG8</strain>
    </source>
</reference>
<dbReference type="InterPro" id="IPR050189">
    <property type="entry name" value="MFS_Efflux_Transporters"/>
</dbReference>
<dbReference type="PROSITE" id="PS50850">
    <property type="entry name" value="MFS"/>
    <property type="match status" value="1"/>
</dbReference>
<dbReference type="Gene3D" id="1.20.1250.20">
    <property type="entry name" value="MFS general substrate transporter like domains"/>
    <property type="match status" value="1"/>
</dbReference>
<dbReference type="CDD" id="cd17324">
    <property type="entry name" value="MFS_NepI_like"/>
    <property type="match status" value="1"/>
</dbReference>
<evidence type="ECO:0000313" key="9">
    <source>
        <dbReference type="Proteomes" id="UP000500791"/>
    </source>
</evidence>
<feature type="transmembrane region" description="Helical" evidence="6">
    <location>
        <begin position="197"/>
        <end position="217"/>
    </location>
</feature>
<feature type="transmembrane region" description="Helical" evidence="6">
    <location>
        <begin position="263"/>
        <end position="282"/>
    </location>
</feature>
<dbReference type="GO" id="GO:0022857">
    <property type="term" value="F:transmembrane transporter activity"/>
    <property type="evidence" value="ECO:0007669"/>
    <property type="project" value="InterPro"/>
</dbReference>
<evidence type="ECO:0000256" key="3">
    <source>
        <dbReference type="ARBA" id="ARBA00022692"/>
    </source>
</evidence>
<feature type="transmembrane region" description="Helical" evidence="6">
    <location>
        <begin position="156"/>
        <end position="176"/>
    </location>
</feature>
<evidence type="ECO:0000256" key="4">
    <source>
        <dbReference type="ARBA" id="ARBA00022989"/>
    </source>
</evidence>